<dbReference type="Proteomes" id="UP000309561">
    <property type="component" value="Unassembled WGS sequence"/>
</dbReference>
<dbReference type="Pfam" id="PF10543">
    <property type="entry name" value="ORF6N"/>
    <property type="match status" value="1"/>
</dbReference>
<proteinExistence type="predicted"/>
<feature type="domain" description="KilA-N DNA-binding" evidence="1">
    <location>
        <begin position="15"/>
        <end position="127"/>
    </location>
</feature>
<evidence type="ECO:0000313" key="3">
    <source>
        <dbReference type="Proteomes" id="UP000309561"/>
    </source>
</evidence>
<dbReference type="EMBL" id="SZPX01000003">
    <property type="protein sequence ID" value="TKI69967.1"/>
    <property type="molecule type" value="Genomic_DNA"/>
</dbReference>
<dbReference type="OrthoDB" id="9816206at2"/>
<organism evidence="2 3">
    <name type="scientific">Sulfurimonas crateris</name>
    <dbReference type="NCBI Taxonomy" id="2574727"/>
    <lineage>
        <taxon>Bacteria</taxon>
        <taxon>Pseudomonadati</taxon>
        <taxon>Campylobacterota</taxon>
        <taxon>Epsilonproteobacteria</taxon>
        <taxon>Campylobacterales</taxon>
        <taxon>Sulfurimonadaceae</taxon>
        <taxon>Sulfurimonas</taxon>
    </lineage>
</organism>
<dbReference type="AlphaFoldDB" id="A0A4U2Z6V7"/>
<comment type="caution">
    <text evidence="2">The sequence shown here is derived from an EMBL/GenBank/DDBJ whole genome shotgun (WGS) entry which is preliminary data.</text>
</comment>
<evidence type="ECO:0000259" key="1">
    <source>
        <dbReference type="Pfam" id="PF10543"/>
    </source>
</evidence>
<dbReference type="RefSeq" id="WP_137012901.1">
    <property type="nucleotide sequence ID" value="NZ_SZPX01000003.1"/>
</dbReference>
<sequence>MNKLEIVNKQNLQDKIHTIRGLQVVLDSDLAELYQVETKNLNRAVNRNIERFPQSFRFQLTEEEYENLRFQFDTSSSKDSLRFQFGTLEKEKSLRSQNATLENARGKHRKYLPYVFTEQGVSMLSAVLRSDIAIKVSIQIIEAFVNMRKFISNNALVFQRLDSLEQKQFRTDEKIDVVLNALEDKTKKPDKGIFFDGQTYDAYAFINDLLKSAKSEVVLIDNYIDDTVFTLFSKYPNLKIKIYTQTISKQLRLDFQKYSSQYKNIELKEFKNAHDRFLIIDQKEIYHIGASLKDLGKKWFAFSKFEIQALEILGRLK</sequence>
<evidence type="ECO:0000313" key="2">
    <source>
        <dbReference type="EMBL" id="TKI69967.1"/>
    </source>
</evidence>
<keyword evidence="3" id="KW-1185">Reference proteome</keyword>
<name>A0A4U2Z6V7_9BACT</name>
<accession>A0A4U2Z6V7</accession>
<reference evidence="2 3" key="1">
    <citation type="submission" date="2019-04" db="EMBL/GenBank/DDBJ databases">
        <title>Sulfurimonas crateris sp. nov. a facultative anaerobic sulfur-oxidizing chemolithautotrophic bacterium isolated from a terrestrial mud vulcano.</title>
        <authorList>
            <person name="Ratnikova N.M."/>
            <person name="Slobodkin A.I."/>
            <person name="Merkel A.Y."/>
            <person name="Novikov A."/>
            <person name="Bonch-Osmolovskaya E.A."/>
            <person name="Slobodkina G.B."/>
        </authorList>
    </citation>
    <scope>NUCLEOTIDE SEQUENCE [LARGE SCALE GENOMIC DNA]</scope>
    <source>
        <strain evidence="2 3">SN118</strain>
    </source>
</reference>
<protein>
    <submittedName>
        <fullName evidence="2">ORF6N domain-containing protein</fullName>
    </submittedName>
</protein>
<dbReference type="InterPro" id="IPR018873">
    <property type="entry name" value="KilA-N_DNA-bd_domain"/>
</dbReference>
<gene>
    <name evidence="2" type="ORF">FCU45_04970</name>
</gene>